<dbReference type="InterPro" id="IPR002562">
    <property type="entry name" value="3'-5'_exonuclease_dom"/>
</dbReference>
<evidence type="ECO:0000256" key="2">
    <source>
        <dbReference type="ARBA" id="ARBA00022801"/>
    </source>
</evidence>
<dbReference type="FunFam" id="3.30.420.10:FF:000054">
    <property type="entry name" value="Werner Syndrome-like exonuclease"/>
    <property type="match status" value="1"/>
</dbReference>
<evidence type="ECO:0000313" key="4">
    <source>
        <dbReference type="EMBL" id="KAK1608904.1"/>
    </source>
</evidence>
<evidence type="ECO:0000259" key="3">
    <source>
        <dbReference type="SMART" id="SM00474"/>
    </source>
</evidence>
<dbReference type="InterPro" id="IPR036397">
    <property type="entry name" value="RNaseH_sf"/>
</dbReference>
<dbReference type="CDD" id="cd06141">
    <property type="entry name" value="WRN_exo"/>
    <property type="match status" value="1"/>
</dbReference>
<dbReference type="SUPFAM" id="SSF53098">
    <property type="entry name" value="Ribonuclease H-like"/>
    <property type="match status" value="1"/>
</dbReference>
<dbReference type="GO" id="GO:0008408">
    <property type="term" value="F:3'-5' exonuclease activity"/>
    <property type="evidence" value="ECO:0007669"/>
    <property type="project" value="InterPro"/>
</dbReference>
<protein>
    <recommendedName>
        <fullName evidence="3">3'-5' exonuclease domain-containing protein</fullName>
    </recommendedName>
</protein>
<dbReference type="EMBL" id="JAUUTY010000007">
    <property type="protein sequence ID" value="KAK1608904.1"/>
    <property type="molecule type" value="Genomic_DNA"/>
</dbReference>
<dbReference type="AlphaFoldDB" id="A0AAD8QVR8"/>
<dbReference type="InterPro" id="IPR051132">
    <property type="entry name" value="3-5_Exonuclease_domain"/>
</dbReference>
<feature type="domain" description="3'-5' exonuclease" evidence="3">
    <location>
        <begin position="19"/>
        <end position="201"/>
    </location>
</feature>
<dbReference type="Proteomes" id="UP001231189">
    <property type="component" value="Unassembled WGS sequence"/>
</dbReference>
<dbReference type="PANTHER" id="PTHR13620:SF83">
    <property type="entry name" value="OS01G0660800 PROTEIN"/>
    <property type="match status" value="1"/>
</dbReference>
<dbReference type="Gene3D" id="3.30.420.10">
    <property type="entry name" value="Ribonuclease H-like superfamily/Ribonuclease H"/>
    <property type="match status" value="1"/>
</dbReference>
<dbReference type="GO" id="GO:0005737">
    <property type="term" value="C:cytoplasm"/>
    <property type="evidence" value="ECO:0007669"/>
    <property type="project" value="TreeGrafter"/>
</dbReference>
<comment type="caution">
    <text evidence="4">The sequence shown here is derived from an EMBL/GenBank/DDBJ whole genome shotgun (WGS) entry which is preliminary data.</text>
</comment>
<keyword evidence="1" id="KW-0540">Nuclease</keyword>
<keyword evidence="2" id="KW-0378">Hydrolase</keyword>
<dbReference type="PANTHER" id="PTHR13620">
    <property type="entry name" value="3-5 EXONUCLEASE"/>
    <property type="match status" value="1"/>
</dbReference>
<accession>A0AAD8QVR8</accession>
<proteinExistence type="predicted"/>
<evidence type="ECO:0000256" key="1">
    <source>
        <dbReference type="ARBA" id="ARBA00022722"/>
    </source>
</evidence>
<evidence type="ECO:0000313" key="5">
    <source>
        <dbReference type="Proteomes" id="UP001231189"/>
    </source>
</evidence>
<dbReference type="Pfam" id="PF01612">
    <property type="entry name" value="DNA_pol_A_exo1"/>
    <property type="match status" value="1"/>
</dbReference>
<gene>
    <name evidence="4" type="ORF">QYE76_032577</name>
</gene>
<dbReference type="GO" id="GO:0006139">
    <property type="term" value="P:nucleobase-containing compound metabolic process"/>
    <property type="evidence" value="ECO:0007669"/>
    <property type="project" value="InterPro"/>
</dbReference>
<keyword evidence="5" id="KW-1185">Reference proteome</keyword>
<dbReference type="SMART" id="SM00474">
    <property type="entry name" value="35EXOc"/>
    <property type="match status" value="1"/>
</dbReference>
<sequence length="224" mass="25341">MADETYVKYVAFEGHDIKTTVTSSGTAVERWLQEIRCMYRWVYHKLIVGLDVEWRPSYSRVQNPAALLQLCVGRRCLIFQLLHADYIPDALAEFLADRSFRFVGVAVQGDANLLSKDHHLQVANTIDLRGLAADRMQMPRLRQAGLKGIASAVMGVNIEKPRNVTMGPWDAYELSEEQIEYACIDAFVSFEVGRKLLTGDYSHVHCLAAVEDYTSDEDYASDED</sequence>
<name>A0AAD8QVR8_LOLMU</name>
<dbReference type="GO" id="GO:0003676">
    <property type="term" value="F:nucleic acid binding"/>
    <property type="evidence" value="ECO:0007669"/>
    <property type="project" value="InterPro"/>
</dbReference>
<dbReference type="InterPro" id="IPR012337">
    <property type="entry name" value="RNaseH-like_sf"/>
</dbReference>
<organism evidence="4 5">
    <name type="scientific">Lolium multiflorum</name>
    <name type="common">Italian ryegrass</name>
    <name type="synonym">Lolium perenne subsp. multiflorum</name>
    <dbReference type="NCBI Taxonomy" id="4521"/>
    <lineage>
        <taxon>Eukaryota</taxon>
        <taxon>Viridiplantae</taxon>
        <taxon>Streptophyta</taxon>
        <taxon>Embryophyta</taxon>
        <taxon>Tracheophyta</taxon>
        <taxon>Spermatophyta</taxon>
        <taxon>Magnoliopsida</taxon>
        <taxon>Liliopsida</taxon>
        <taxon>Poales</taxon>
        <taxon>Poaceae</taxon>
        <taxon>BOP clade</taxon>
        <taxon>Pooideae</taxon>
        <taxon>Poodae</taxon>
        <taxon>Poeae</taxon>
        <taxon>Poeae Chloroplast Group 2 (Poeae type)</taxon>
        <taxon>Loliodinae</taxon>
        <taxon>Loliinae</taxon>
        <taxon>Lolium</taxon>
    </lineage>
</organism>
<reference evidence="4" key="1">
    <citation type="submission" date="2023-07" db="EMBL/GenBank/DDBJ databases">
        <title>A chromosome-level genome assembly of Lolium multiflorum.</title>
        <authorList>
            <person name="Chen Y."/>
            <person name="Copetti D."/>
            <person name="Kolliker R."/>
            <person name="Studer B."/>
        </authorList>
    </citation>
    <scope>NUCLEOTIDE SEQUENCE</scope>
    <source>
        <strain evidence="4">02402/16</strain>
        <tissue evidence="4">Leaf</tissue>
    </source>
</reference>
<dbReference type="GO" id="GO:0005634">
    <property type="term" value="C:nucleus"/>
    <property type="evidence" value="ECO:0007669"/>
    <property type="project" value="TreeGrafter"/>
</dbReference>